<proteinExistence type="predicted"/>
<dbReference type="OrthoDB" id="2873061at2759"/>
<feature type="compositionally biased region" description="Acidic residues" evidence="1">
    <location>
        <begin position="189"/>
        <end position="198"/>
    </location>
</feature>
<dbReference type="InParanoid" id="A0A2T3BCC9"/>
<feature type="compositionally biased region" description="Acidic residues" evidence="1">
    <location>
        <begin position="87"/>
        <end position="97"/>
    </location>
</feature>
<dbReference type="STRING" id="857342.A0A2T3BCC9"/>
<dbReference type="EMBL" id="KZ679007">
    <property type="protein sequence ID" value="PSS25950.1"/>
    <property type="molecule type" value="Genomic_DNA"/>
</dbReference>
<gene>
    <name evidence="2" type="ORF">M430DRAFT_39966</name>
</gene>
<feature type="compositionally biased region" description="Basic and acidic residues" evidence="1">
    <location>
        <begin position="172"/>
        <end position="182"/>
    </location>
</feature>
<evidence type="ECO:0000256" key="1">
    <source>
        <dbReference type="SAM" id="MobiDB-lite"/>
    </source>
</evidence>
<dbReference type="GeneID" id="36575438"/>
<feature type="compositionally biased region" description="Basic residues" evidence="1">
    <location>
        <begin position="51"/>
        <end position="69"/>
    </location>
</feature>
<accession>A0A2T3BCC9</accession>
<reference evidence="2 3" key="1">
    <citation type="journal article" date="2018" name="New Phytol.">
        <title>Comparative genomics and transcriptomics depict ericoid mycorrhizal fungi as versatile saprotrophs and plant mutualists.</title>
        <authorList>
            <person name="Martino E."/>
            <person name="Morin E."/>
            <person name="Grelet G.A."/>
            <person name="Kuo A."/>
            <person name="Kohler A."/>
            <person name="Daghino S."/>
            <person name="Barry K.W."/>
            <person name="Cichocki N."/>
            <person name="Clum A."/>
            <person name="Dockter R.B."/>
            <person name="Hainaut M."/>
            <person name="Kuo R.C."/>
            <person name="LaButti K."/>
            <person name="Lindahl B.D."/>
            <person name="Lindquist E.A."/>
            <person name="Lipzen A."/>
            <person name="Khouja H.R."/>
            <person name="Magnuson J."/>
            <person name="Murat C."/>
            <person name="Ohm R.A."/>
            <person name="Singer S.W."/>
            <person name="Spatafora J.W."/>
            <person name="Wang M."/>
            <person name="Veneault-Fourrey C."/>
            <person name="Henrissat B."/>
            <person name="Grigoriev I.V."/>
            <person name="Martin F.M."/>
            <person name="Perotto S."/>
        </authorList>
    </citation>
    <scope>NUCLEOTIDE SEQUENCE [LARGE SCALE GENOMIC DNA]</scope>
    <source>
        <strain evidence="2 3">ATCC 22711</strain>
    </source>
</reference>
<evidence type="ECO:0000313" key="2">
    <source>
        <dbReference type="EMBL" id="PSS25950.1"/>
    </source>
</evidence>
<dbReference type="RefSeq" id="XP_024724549.1">
    <property type="nucleotide sequence ID" value="XM_024867357.1"/>
</dbReference>
<name>A0A2T3BCC9_AMORE</name>
<evidence type="ECO:0000313" key="3">
    <source>
        <dbReference type="Proteomes" id="UP000241818"/>
    </source>
</evidence>
<feature type="region of interest" description="Disordered" evidence="1">
    <location>
        <begin position="1"/>
        <end position="202"/>
    </location>
</feature>
<dbReference type="Proteomes" id="UP000241818">
    <property type="component" value="Unassembled WGS sequence"/>
</dbReference>
<feature type="compositionally biased region" description="Low complexity" evidence="1">
    <location>
        <begin position="127"/>
        <end position="136"/>
    </location>
</feature>
<dbReference type="AlphaFoldDB" id="A0A2T3BCC9"/>
<organism evidence="2 3">
    <name type="scientific">Amorphotheca resinae ATCC 22711</name>
    <dbReference type="NCBI Taxonomy" id="857342"/>
    <lineage>
        <taxon>Eukaryota</taxon>
        <taxon>Fungi</taxon>
        <taxon>Dikarya</taxon>
        <taxon>Ascomycota</taxon>
        <taxon>Pezizomycotina</taxon>
        <taxon>Leotiomycetes</taxon>
        <taxon>Helotiales</taxon>
        <taxon>Amorphothecaceae</taxon>
        <taxon>Amorphotheca</taxon>
    </lineage>
</organism>
<feature type="compositionally biased region" description="Basic and acidic residues" evidence="1">
    <location>
        <begin position="1"/>
        <end position="25"/>
    </location>
</feature>
<protein>
    <submittedName>
        <fullName evidence="2">Uncharacterized protein</fullName>
    </submittedName>
</protein>
<sequence length="233" mass="25821">MAEINEPRPAHDTEHGGKSAVEHSAEIPTPPASHNDYSDAASVDSQNQRPLYRRHPRGGRKQKKKKGGRLKSVSELELLRGPGQAQEEADEEDEEAEPDSRDENTANGKTYDGEDSKKPKASRPRSPRTAPRRGTGVRAFNMQRAESSSRGGPPIGIKVERPNAKGKRKQKRGQEPEEKKQEGAQSGGEEGEGEEDEDMRNRKPVSIRLDLNLELEVFLKAKIKGDVTITFLE</sequence>
<keyword evidence="3" id="KW-1185">Reference proteome</keyword>